<protein>
    <submittedName>
        <fullName evidence="2">Uncharacterized protein</fullName>
    </submittedName>
</protein>
<dbReference type="Proteomes" id="UP000006038">
    <property type="component" value="Chromosome 8"/>
</dbReference>
<organism evidence="2">
    <name type="scientific">Oryza brachyantha</name>
    <name type="common">malo sina</name>
    <dbReference type="NCBI Taxonomy" id="4533"/>
    <lineage>
        <taxon>Eukaryota</taxon>
        <taxon>Viridiplantae</taxon>
        <taxon>Streptophyta</taxon>
        <taxon>Embryophyta</taxon>
        <taxon>Tracheophyta</taxon>
        <taxon>Spermatophyta</taxon>
        <taxon>Magnoliopsida</taxon>
        <taxon>Liliopsida</taxon>
        <taxon>Poales</taxon>
        <taxon>Poaceae</taxon>
        <taxon>BOP clade</taxon>
        <taxon>Oryzoideae</taxon>
        <taxon>Oryzeae</taxon>
        <taxon>Oryzinae</taxon>
        <taxon>Oryza</taxon>
    </lineage>
</organism>
<evidence type="ECO:0000313" key="2">
    <source>
        <dbReference type="EnsemblPlants" id="OB08G11590.1"/>
    </source>
</evidence>
<dbReference type="eggNOG" id="ENOG502R3SK">
    <property type="taxonomic scope" value="Eukaryota"/>
</dbReference>
<evidence type="ECO:0000256" key="1">
    <source>
        <dbReference type="SAM" id="MobiDB-lite"/>
    </source>
</evidence>
<accession>J3MPY0</accession>
<evidence type="ECO:0000313" key="3">
    <source>
        <dbReference type="Proteomes" id="UP000006038"/>
    </source>
</evidence>
<dbReference type="Gramene" id="OB08G11590.1">
    <property type="protein sequence ID" value="OB08G11590.1"/>
    <property type="gene ID" value="OB08G11590"/>
</dbReference>
<reference evidence="2" key="2">
    <citation type="submission" date="2013-04" db="UniProtKB">
        <authorList>
            <consortium name="EnsemblPlants"/>
        </authorList>
    </citation>
    <scope>IDENTIFICATION</scope>
</reference>
<dbReference type="HOGENOM" id="CLU_1536420_0_0_1"/>
<name>J3MPY0_ORYBR</name>
<dbReference type="AlphaFoldDB" id="J3MPY0"/>
<proteinExistence type="predicted"/>
<dbReference type="EnsemblPlants" id="OB08G11590.1">
    <property type="protein sequence ID" value="OB08G11590.1"/>
    <property type="gene ID" value="OB08G11590"/>
</dbReference>
<sequence>MHHSTTISQSPSPDQSHANQLASRSITSTDKLHITIEWRQGRGGIPIGVEQRGGAEVLLGVPPVGRAGGGAAGAEDALVHAVELGAVGLGLGDLLPGLRRRVLALEPRLDALVLAVEVGHVDDEVLDDEHVGQRRDRGCRGGGGDLGEAGEAVVAVDVHGAAAADPLAAAAAEGE</sequence>
<keyword evidence="3" id="KW-1185">Reference proteome</keyword>
<reference evidence="2" key="1">
    <citation type="journal article" date="2013" name="Nat. Commun.">
        <title>Whole-genome sequencing of Oryza brachyantha reveals mechanisms underlying Oryza genome evolution.</title>
        <authorList>
            <person name="Chen J."/>
            <person name="Huang Q."/>
            <person name="Gao D."/>
            <person name="Wang J."/>
            <person name="Lang Y."/>
            <person name="Liu T."/>
            <person name="Li B."/>
            <person name="Bai Z."/>
            <person name="Luis Goicoechea J."/>
            <person name="Liang C."/>
            <person name="Chen C."/>
            <person name="Zhang W."/>
            <person name="Sun S."/>
            <person name="Liao Y."/>
            <person name="Zhang X."/>
            <person name="Yang L."/>
            <person name="Song C."/>
            <person name="Wang M."/>
            <person name="Shi J."/>
            <person name="Liu G."/>
            <person name="Liu J."/>
            <person name="Zhou H."/>
            <person name="Zhou W."/>
            <person name="Yu Q."/>
            <person name="An N."/>
            <person name="Chen Y."/>
            <person name="Cai Q."/>
            <person name="Wang B."/>
            <person name="Liu B."/>
            <person name="Min J."/>
            <person name="Huang Y."/>
            <person name="Wu H."/>
            <person name="Li Z."/>
            <person name="Zhang Y."/>
            <person name="Yin Y."/>
            <person name="Song W."/>
            <person name="Jiang J."/>
            <person name="Jackson S.A."/>
            <person name="Wing R.A."/>
            <person name="Wang J."/>
            <person name="Chen M."/>
        </authorList>
    </citation>
    <scope>NUCLEOTIDE SEQUENCE [LARGE SCALE GENOMIC DNA]</scope>
    <source>
        <strain evidence="2">cv. IRGC 101232</strain>
    </source>
</reference>
<feature type="region of interest" description="Disordered" evidence="1">
    <location>
        <begin position="1"/>
        <end position="22"/>
    </location>
</feature>